<dbReference type="AlphaFoldDB" id="A0AAX4KEQ1"/>
<feature type="region of interest" description="Disordered" evidence="1">
    <location>
        <begin position="175"/>
        <end position="220"/>
    </location>
</feature>
<dbReference type="Proteomes" id="UP001358614">
    <property type="component" value="Chromosome 1"/>
</dbReference>
<evidence type="ECO:0000313" key="2">
    <source>
        <dbReference type="EMBL" id="WWD04529.1"/>
    </source>
</evidence>
<dbReference type="EMBL" id="CP144089">
    <property type="protein sequence ID" value="WWD04529.1"/>
    <property type="molecule type" value="Genomic_DNA"/>
</dbReference>
<evidence type="ECO:0000313" key="3">
    <source>
        <dbReference type="Proteomes" id="UP001358614"/>
    </source>
</evidence>
<evidence type="ECO:0000256" key="1">
    <source>
        <dbReference type="SAM" id="MobiDB-lite"/>
    </source>
</evidence>
<keyword evidence="3" id="KW-1185">Reference proteome</keyword>
<sequence length="360" mass="39948">MAYSILYPESSMDGLNDSTRTVYIRGPGAYRMRSLSLSSPGASKHQEATKLIVPYLSSAATTLRFDTVEDGTLTTITQLTSGISRLHIQIQPLRYRSFGLKKSINVKYRSVTTPIQKLSSYLSQLESKSTEEEDVQPFLIRDDPMNCHGPHFMEPNQDGYEYGYSGFTSENVDYPFPSEHYQSTDSMNSSGSRWTSSPSSTLKSPGSELSGPSPSASPMIATGIDVQINSTKPPSSTATFITFGSEADFPFTFTSPYLYPIPTTSSFHSSPLAHSQYLASANTDSPQYAPRSKQARELISSEKNCKVRKIKYLSWDESETEAEEDKMRWKRWKEARKDRDTDAMDAEGMFSPGDGIGFGG</sequence>
<organism evidence="2 3">
    <name type="scientific">Kwoniella europaea PYCC6329</name>
    <dbReference type="NCBI Taxonomy" id="1423913"/>
    <lineage>
        <taxon>Eukaryota</taxon>
        <taxon>Fungi</taxon>
        <taxon>Dikarya</taxon>
        <taxon>Basidiomycota</taxon>
        <taxon>Agaricomycotina</taxon>
        <taxon>Tremellomycetes</taxon>
        <taxon>Tremellales</taxon>
        <taxon>Cryptococcaceae</taxon>
        <taxon>Kwoniella</taxon>
    </lineage>
</organism>
<gene>
    <name evidence="2" type="ORF">V865_002599</name>
</gene>
<reference evidence="2 3" key="1">
    <citation type="submission" date="2024-01" db="EMBL/GenBank/DDBJ databases">
        <title>Comparative genomics of Cryptococcus and Kwoniella reveals pathogenesis evolution and contrasting modes of karyotype evolution via chromosome fusion or intercentromeric recombination.</title>
        <authorList>
            <person name="Coelho M.A."/>
            <person name="David-Palma M."/>
            <person name="Shea T."/>
            <person name="Bowers K."/>
            <person name="McGinley-Smith S."/>
            <person name="Mohammad A.W."/>
            <person name="Gnirke A."/>
            <person name="Yurkov A.M."/>
            <person name="Nowrousian M."/>
            <person name="Sun S."/>
            <person name="Cuomo C.A."/>
            <person name="Heitman J."/>
        </authorList>
    </citation>
    <scope>NUCLEOTIDE SEQUENCE [LARGE SCALE GENOMIC DNA]</scope>
    <source>
        <strain evidence="2 3">PYCC6329</strain>
    </source>
</reference>
<dbReference type="GeneID" id="91101403"/>
<accession>A0AAX4KEQ1</accession>
<dbReference type="KEGG" id="ker:91101403"/>
<feature type="region of interest" description="Disordered" evidence="1">
    <location>
        <begin position="334"/>
        <end position="360"/>
    </location>
</feature>
<protein>
    <submittedName>
        <fullName evidence="2">Uncharacterized protein</fullName>
    </submittedName>
</protein>
<name>A0AAX4KEQ1_9TREE</name>
<proteinExistence type="predicted"/>
<feature type="compositionally biased region" description="Low complexity" evidence="1">
    <location>
        <begin position="189"/>
        <end position="218"/>
    </location>
</feature>
<dbReference type="RefSeq" id="XP_066082496.1">
    <property type="nucleotide sequence ID" value="XM_066226399.1"/>
</dbReference>